<dbReference type="SUPFAM" id="SSF52540">
    <property type="entry name" value="P-loop containing nucleoside triphosphate hydrolases"/>
    <property type="match status" value="1"/>
</dbReference>
<keyword evidence="6" id="KW-0238">DNA-binding</keyword>
<evidence type="ECO:0000256" key="3">
    <source>
        <dbReference type="ARBA" id="ARBA00022801"/>
    </source>
</evidence>
<gene>
    <name evidence="13" type="ORF">IAC85_05715</name>
</gene>
<organism evidence="13 14">
    <name type="scientific">Candidatus Faecenecus gallistercoris</name>
    <dbReference type="NCBI Taxonomy" id="2840793"/>
    <lineage>
        <taxon>Bacteria</taxon>
        <taxon>Bacillati</taxon>
        <taxon>Bacillota</taxon>
        <taxon>Bacillota incertae sedis</taxon>
        <taxon>Candidatus Faecenecus</taxon>
    </lineage>
</organism>
<dbReference type="InterPro" id="IPR013986">
    <property type="entry name" value="DExx_box_DNA_helicase_dom_sf"/>
</dbReference>
<feature type="domain" description="UvrD-like helicase ATP-binding" evidence="12">
    <location>
        <begin position="111"/>
        <end position="383"/>
    </location>
</feature>
<dbReference type="AlphaFoldDB" id="A0A9D0Z085"/>
<dbReference type="InterPro" id="IPR014016">
    <property type="entry name" value="UvrD-like_ATP-bd"/>
</dbReference>
<evidence type="ECO:0000313" key="13">
    <source>
        <dbReference type="EMBL" id="HIQ65217.1"/>
    </source>
</evidence>
<evidence type="ECO:0000259" key="12">
    <source>
        <dbReference type="PROSITE" id="PS51198"/>
    </source>
</evidence>
<dbReference type="GO" id="GO:0005524">
    <property type="term" value="F:ATP binding"/>
    <property type="evidence" value="ECO:0007669"/>
    <property type="project" value="UniProtKB-UniRule"/>
</dbReference>
<sequence>MFEVSFKEFLEKRTISLEYSSYRLICDIDEATFVKHIGILFEELYYVLFFYEKEIEVVGDSGLIDDYFSISPLYLHTNPEAIDSFLYLEAWYFLKSFQTKWLPREHPYELEPLNPEQMLAVRSTNGVVWVSAPAGSGKTKTLINRVLSLLNQGVPANRILVLAYNTKAAVELTERLRLKMADGSELGDVVIRTFHSFGNEILLRYTNLVLDLDQDEEKAILYEILNEKHRKVNRQSDELITTFTEWIQKIKENLLSKQEIEKLAPKFWDVFMMYLEKQQLRSTYGYEDMLYLVLSMILENKGLRLMLQSQYEYVLVDEFQDLNPVQLRLIQVLSMPRQNLFVVGDDDQMIYSFRGSSNENTFSFMKRYSLIKRISLCINYRSYENLVRHASWLISHNLHRIEKKIESYSDVSGTITICVGKVRQQLDAILNFVRECVQANVDFVILCRYQEDVLFLQAFLLFHGYETGYSIRKFCKVRSIFLENYPTSFEKTVRFHHISGIDMVWFSLFKIYSVLETKELLEGFPRKLLGRVFVTTVHKTKGNEFDRVCYYYRNHTSCTSEEERRIFYVAATRAKESFLLCSLQVDSFVREYALNENYRLMSNRMLARKILETNQSLENSRFWASLYQKDVVGIQEKIKYQINEEKELYLAGRCREIEQLQKHILELSKQLSSLKEEQLFRRTFKNPKNMI</sequence>
<reference evidence="13" key="1">
    <citation type="submission" date="2020-10" db="EMBL/GenBank/DDBJ databases">
        <authorList>
            <person name="Gilroy R."/>
        </authorList>
    </citation>
    <scope>NUCLEOTIDE SEQUENCE</scope>
    <source>
        <strain evidence="13">CHK165-10780</strain>
    </source>
</reference>
<evidence type="ECO:0000256" key="1">
    <source>
        <dbReference type="ARBA" id="ARBA00009922"/>
    </source>
</evidence>
<evidence type="ECO:0000256" key="7">
    <source>
        <dbReference type="ARBA" id="ARBA00023235"/>
    </source>
</evidence>
<evidence type="ECO:0000256" key="11">
    <source>
        <dbReference type="PROSITE-ProRule" id="PRU00560"/>
    </source>
</evidence>
<keyword evidence="3 11" id="KW-0378">Hydrolase</keyword>
<reference evidence="13" key="2">
    <citation type="journal article" date="2021" name="PeerJ">
        <title>Extensive microbial diversity within the chicken gut microbiome revealed by metagenomics and culture.</title>
        <authorList>
            <person name="Gilroy R."/>
            <person name="Ravi A."/>
            <person name="Getino M."/>
            <person name="Pursley I."/>
            <person name="Horton D.L."/>
            <person name="Alikhan N.F."/>
            <person name="Baker D."/>
            <person name="Gharbi K."/>
            <person name="Hall N."/>
            <person name="Watson M."/>
            <person name="Adriaenssens E.M."/>
            <person name="Foster-Nyarko E."/>
            <person name="Jarju S."/>
            <person name="Secka A."/>
            <person name="Antonio M."/>
            <person name="Oren A."/>
            <person name="Chaudhuri R.R."/>
            <person name="La Ragione R."/>
            <person name="Hildebrand F."/>
            <person name="Pallen M.J."/>
        </authorList>
    </citation>
    <scope>NUCLEOTIDE SEQUENCE</scope>
    <source>
        <strain evidence="13">CHK165-10780</strain>
    </source>
</reference>
<proteinExistence type="inferred from homology"/>
<evidence type="ECO:0000256" key="4">
    <source>
        <dbReference type="ARBA" id="ARBA00022806"/>
    </source>
</evidence>
<evidence type="ECO:0000256" key="10">
    <source>
        <dbReference type="ARBA" id="ARBA00048988"/>
    </source>
</evidence>
<keyword evidence="7" id="KW-0413">Isomerase</keyword>
<feature type="binding site" evidence="11">
    <location>
        <begin position="132"/>
        <end position="139"/>
    </location>
    <ligand>
        <name>ATP</name>
        <dbReference type="ChEBI" id="CHEBI:30616"/>
    </ligand>
</feature>
<dbReference type="Gene3D" id="3.40.50.300">
    <property type="entry name" value="P-loop containing nucleotide triphosphate hydrolases"/>
    <property type="match status" value="3"/>
</dbReference>
<evidence type="ECO:0000313" key="14">
    <source>
        <dbReference type="Proteomes" id="UP000886725"/>
    </source>
</evidence>
<name>A0A9D0Z085_9FIRM</name>
<keyword evidence="2 11" id="KW-0547">Nucleotide-binding</keyword>
<keyword evidence="4 11" id="KW-0347">Helicase</keyword>
<dbReference type="PROSITE" id="PS51198">
    <property type="entry name" value="UVRD_HELICASE_ATP_BIND"/>
    <property type="match status" value="1"/>
</dbReference>
<evidence type="ECO:0000256" key="8">
    <source>
        <dbReference type="ARBA" id="ARBA00034617"/>
    </source>
</evidence>
<dbReference type="GO" id="GO:0000725">
    <property type="term" value="P:recombinational repair"/>
    <property type="evidence" value="ECO:0007669"/>
    <property type="project" value="TreeGrafter"/>
</dbReference>
<dbReference type="PANTHER" id="PTHR11070:SF2">
    <property type="entry name" value="ATP-DEPENDENT DNA HELICASE SRS2"/>
    <property type="match status" value="1"/>
</dbReference>
<comment type="catalytic activity">
    <reaction evidence="10">
        <text>ATP + H2O = ADP + phosphate + H(+)</text>
        <dbReference type="Rhea" id="RHEA:13065"/>
        <dbReference type="ChEBI" id="CHEBI:15377"/>
        <dbReference type="ChEBI" id="CHEBI:15378"/>
        <dbReference type="ChEBI" id="CHEBI:30616"/>
        <dbReference type="ChEBI" id="CHEBI:43474"/>
        <dbReference type="ChEBI" id="CHEBI:456216"/>
        <dbReference type="EC" id="5.6.2.4"/>
    </reaction>
</comment>
<dbReference type="Pfam" id="PF13361">
    <property type="entry name" value="UvrD_C"/>
    <property type="match status" value="1"/>
</dbReference>
<evidence type="ECO:0000256" key="9">
    <source>
        <dbReference type="ARBA" id="ARBA00034808"/>
    </source>
</evidence>
<comment type="caution">
    <text evidence="13">The sequence shown here is derived from an EMBL/GenBank/DDBJ whole genome shotgun (WGS) entry which is preliminary data.</text>
</comment>
<dbReference type="InterPro" id="IPR000212">
    <property type="entry name" value="DNA_helicase_UvrD/REP"/>
</dbReference>
<dbReference type="PANTHER" id="PTHR11070">
    <property type="entry name" value="UVRD / RECB / PCRA DNA HELICASE FAMILY MEMBER"/>
    <property type="match status" value="1"/>
</dbReference>
<dbReference type="InterPro" id="IPR014017">
    <property type="entry name" value="DNA_helicase_UvrD-like_C"/>
</dbReference>
<dbReference type="GO" id="GO:0016787">
    <property type="term" value="F:hydrolase activity"/>
    <property type="evidence" value="ECO:0007669"/>
    <property type="project" value="UniProtKB-UniRule"/>
</dbReference>
<dbReference type="GO" id="GO:0043138">
    <property type="term" value="F:3'-5' DNA helicase activity"/>
    <property type="evidence" value="ECO:0007669"/>
    <property type="project" value="UniProtKB-EC"/>
</dbReference>
<dbReference type="EC" id="5.6.2.4" evidence="9"/>
<dbReference type="CDD" id="cd18809">
    <property type="entry name" value="SF1_C_RecD"/>
    <property type="match status" value="1"/>
</dbReference>
<keyword evidence="5 11" id="KW-0067">ATP-binding</keyword>
<evidence type="ECO:0000256" key="6">
    <source>
        <dbReference type="ARBA" id="ARBA00023125"/>
    </source>
</evidence>
<dbReference type="Proteomes" id="UP000886725">
    <property type="component" value="Unassembled WGS sequence"/>
</dbReference>
<comment type="catalytic activity">
    <reaction evidence="8">
        <text>Couples ATP hydrolysis with the unwinding of duplex DNA by translocating in the 3'-5' direction.</text>
        <dbReference type="EC" id="5.6.2.4"/>
    </reaction>
</comment>
<dbReference type="EMBL" id="DVFU01000110">
    <property type="protein sequence ID" value="HIQ65217.1"/>
    <property type="molecule type" value="Genomic_DNA"/>
</dbReference>
<comment type="similarity">
    <text evidence="1">Belongs to the helicase family. UvrD subfamily.</text>
</comment>
<dbReference type="InterPro" id="IPR027417">
    <property type="entry name" value="P-loop_NTPase"/>
</dbReference>
<evidence type="ECO:0000256" key="2">
    <source>
        <dbReference type="ARBA" id="ARBA00022741"/>
    </source>
</evidence>
<protein>
    <recommendedName>
        <fullName evidence="9">DNA 3'-5' helicase</fullName>
        <ecNumber evidence="9">5.6.2.4</ecNumber>
    </recommendedName>
</protein>
<dbReference type="Pfam" id="PF00580">
    <property type="entry name" value="UvrD-helicase"/>
    <property type="match status" value="1"/>
</dbReference>
<evidence type="ECO:0000256" key="5">
    <source>
        <dbReference type="ARBA" id="ARBA00022840"/>
    </source>
</evidence>
<dbReference type="Gene3D" id="1.10.10.160">
    <property type="match status" value="1"/>
</dbReference>
<accession>A0A9D0Z085</accession>
<dbReference type="CDD" id="cd17932">
    <property type="entry name" value="DEXQc_UvrD"/>
    <property type="match status" value="1"/>
</dbReference>
<dbReference type="GO" id="GO:0003677">
    <property type="term" value="F:DNA binding"/>
    <property type="evidence" value="ECO:0007669"/>
    <property type="project" value="UniProtKB-KW"/>
</dbReference>